<dbReference type="Gene3D" id="3.40.50.200">
    <property type="entry name" value="Peptidase S8/S53 domain"/>
    <property type="match status" value="1"/>
</dbReference>
<reference evidence="7 11" key="2">
    <citation type="submission" date="2019-09" db="EMBL/GenBank/DDBJ databases">
        <authorList>
            <consortium name="NARMS: The National Antimicrobial Resistance Monitoring System"/>
        </authorList>
    </citation>
    <scope>NUCLEOTIDE SEQUENCE [LARGE SCALE GENOMIC DNA]</scope>
    <source>
        <strain evidence="7 11">FSIS11923834</strain>
    </source>
</reference>
<evidence type="ECO:0000256" key="4">
    <source>
        <dbReference type="ARBA" id="ARBA00022825"/>
    </source>
</evidence>
<sequence>MSRRGTQFSNAKVTNPMLRIPFSSSDLGAIVNAGGGAKVLVDVTAEYRQGLVRNLTTSKHYLESKLSEYPGSLGTLVFKLRDQGIAKTHRPNKIAQEAGLQNAGHAKIDEMLVAAHAGCFDVLESVILHRNIKAILANLSAIERIEPWDENRKVPGGTDGLFESSNILVRLFEYTGEDATYNNYENVISILEQHGVKYDEIRQKCGLPLLRIMDLSPNDRYILDILIDYPGIRTLIPEPKYSAFPVSVSDSVGIETNSFPVPSEELPIVAVFDTGVSPIAATITPWVVSRETYVIPPDTSYEHGTMVSSLISGAHFLNDNHPWIPDTKSKIHDVCALDENGSYISDLILRLADAVNKRPDIKVWNLSLGGGPCNEQTFSDFAMELDRLSDKFGILFVVAAGNYVDEPIRTWPNPDPLGGADLISSPGESVRALTVGSVSHMEANDALSEIGTPTPYTRRGPGPVFTPKPDIIHAGGGVHRPWNVGASSLKVVGPDNRLCSNFGTSFAAPIVASLAAHTWQRIATNTDFNVSPSLIKALLIHSAQLSSPDYSPSERRYLGAGIPNEVIETLYDSDDRFTLIFQTFLVPGVRWRKDNYPIPSALIQNGKFKGEIVITAAYAPPLNPNAGSEYVRANVELSFGLIENNTIKGKVPMEGENGQSGYERAQIEHGGKWSPVKIHRKAFNKGITSGNWALQAKTTLRANEPALMEPLPVTIVVTLKSLDGNTQVYADGVRALNANNWAHYPLPARVPVSV</sequence>
<dbReference type="SUPFAM" id="SSF52743">
    <property type="entry name" value="Subtilisin-like"/>
    <property type="match status" value="1"/>
</dbReference>
<accession>A0A0V9HDW2</accession>
<keyword evidence="4 5" id="KW-0720">Serine protease</keyword>
<proteinExistence type="inferred from homology"/>
<dbReference type="EMBL" id="JANWOR010000556">
    <property type="protein sequence ID" value="MDA4179287.1"/>
    <property type="molecule type" value="Genomic_DNA"/>
</dbReference>
<evidence type="ECO:0000256" key="3">
    <source>
        <dbReference type="ARBA" id="ARBA00022801"/>
    </source>
</evidence>
<protein>
    <submittedName>
        <fullName evidence="9">S8 family peptidase</fullName>
    </submittedName>
</protein>
<evidence type="ECO:0000313" key="7">
    <source>
        <dbReference type="EMBL" id="EFE8672940.1"/>
    </source>
</evidence>
<dbReference type="InterPro" id="IPR050131">
    <property type="entry name" value="Peptidase_S8_subtilisin-like"/>
</dbReference>
<dbReference type="Proteomes" id="UP000533482">
    <property type="component" value="Unassembled WGS sequence"/>
</dbReference>
<evidence type="ECO:0000259" key="6">
    <source>
        <dbReference type="Pfam" id="PF00082"/>
    </source>
</evidence>
<dbReference type="SMR" id="A0A0V9HDW2"/>
<evidence type="ECO:0000313" key="9">
    <source>
        <dbReference type="EMBL" id="TZE49466.1"/>
    </source>
</evidence>
<dbReference type="Proteomes" id="UP001211064">
    <property type="component" value="Unassembled WGS sequence"/>
</dbReference>
<dbReference type="EMBL" id="VHKY01000004">
    <property type="protein sequence ID" value="TZE49466.1"/>
    <property type="molecule type" value="Genomic_DNA"/>
</dbReference>
<dbReference type="EMBL" id="AASOHJ010000007">
    <property type="protein sequence ID" value="EFE8672940.1"/>
    <property type="molecule type" value="Genomic_DNA"/>
</dbReference>
<comment type="similarity">
    <text evidence="1 5">Belongs to the peptidase S8 family.</text>
</comment>
<evidence type="ECO:0000313" key="8">
    <source>
        <dbReference type="EMBL" id="MDA4179287.1"/>
    </source>
</evidence>
<gene>
    <name evidence="7" type="ORF">F7N46_07280</name>
    <name evidence="9" type="ORF">FKO60_08265</name>
    <name evidence="8" type="ORF">NY836_18260</name>
</gene>
<evidence type="ECO:0000256" key="2">
    <source>
        <dbReference type="ARBA" id="ARBA00022670"/>
    </source>
</evidence>
<feature type="active site" description="Charge relay system" evidence="5">
    <location>
        <position position="273"/>
    </location>
</feature>
<comment type="caution">
    <text evidence="9">The sequence shown here is derived from an EMBL/GenBank/DDBJ whole genome shotgun (WGS) entry which is preliminary data.</text>
</comment>
<feature type="active site" description="Charge relay system" evidence="5">
    <location>
        <position position="505"/>
    </location>
</feature>
<dbReference type="PANTHER" id="PTHR43806">
    <property type="entry name" value="PEPTIDASE S8"/>
    <property type="match status" value="1"/>
</dbReference>
<dbReference type="PROSITE" id="PS51892">
    <property type="entry name" value="SUBTILASE"/>
    <property type="match status" value="1"/>
</dbReference>
<dbReference type="NCBIfam" id="NF042956">
    <property type="entry name" value="IteS_antiphage"/>
    <property type="match status" value="1"/>
</dbReference>
<dbReference type="InterPro" id="IPR034074">
    <property type="entry name" value="Y4bN_pept_dom"/>
</dbReference>
<feature type="domain" description="Peptidase S8/S53" evidence="6">
    <location>
        <begin position="268"/>
        <end position="544"/>
    </location>
</feature>
<reference evidence="9 10" key="1">
    <citation type="submission" date="2019-06" db="EMBL/GenBank/DDBJ databases">
        <title>The presence and diversity of blaCTX-M among Escherichia coli from urban wastewater and feedlot cattle, in Alberta, Canada.</title>
        <authorList>
            <person name="Cormier A.C."/>
            <person name="Chalmer G."/>
            <person name="Cook S.R."/>
            <person name="Zaheer R."/>
            <person name="Hannon S.J."/>
            <person name="Booker C.W."/>
            <person name="Read R."/>
            <person name="Gow S.P."/>
            <person name="Mcallister T.A."/>
            <person name="Boerlin P."/>
        </authorList>
    </citation>
    <scope>NUCLEOTIDE SEQUENCE [LARGE SCALE GENOMIC DNA]</scope>
    <source>
        <strain evidence="9 10">347</strain>
    </source>
</reference>
<dbReference type="Proteomes" id="UP000324120">
    <property type="component" value="Unassembled WGS sequence"/>
</dbReference>
<dbReference type="InterPro" id="IPR036852">
    <property type="entry name" value="Peptidase_S8/S53_dom_sf"/>
</dbReference>
<name>A0A0V9HDW2_ECOLX</name>
<dbReference type="RefSeq" id="WP_001551050.1">
    <property type="nucleotide sequence ID" value="NZ_AP022003.1"/>
</dbReference>
<evidence type="ECO:0000256" key="5">
    <source>
        <dbReference type="PROSITE-ProRule" id="PRU01240"/>
    </source>
</evidence>
<dbReference type="GO" id="GO:0006508">
    <property type="term" value="P:proteolysis"/>
    <property type="evidence" value="ECO:0007669"/>
    <property type="project" value="UniProtKB-KW"/>
</dbReference>
<keyword evidence="2 5" id="KW-0645">Protease</keyword>
<evidence type="ECO:0000256" key="1">
    <source>
        <dbReference type="ARBA" id="ARBA00011073"/>
    </source>
</evidence>
<reference evidence="8" key="3">
    <citation type="submission" date="2022-08" db="EMBL/GenBank/DDBJ databases">
        <title>Genome sequencing of human pathogens.</title>
        <authorList>
            <person name="Cao X."/>
        </authorList>
    </citation>
    <scope>NUCLEOTIDE SEQUENCE</scope>
    <source>
        <strain evidence="8">EC16126</strain>
    </source>
</reference>
<organism evidence="9 10">
    <name type="scientific">Escherichia coli</name>
    <dbReference type="NCBI Taxonomy" id="562"/>
    <lineage>
        <taxon>Bacteria</taxon>
        <taxon>Pseudomonadati</taxon>
        <taxon>Pseudomonadota</taxon>
        <taxon>Gammaproteobacteria</taxon>
        <taxon>Enterobacterales</taxon>
        <taxon>Enterobacteriaceae</taxon>
        <taxon>Escherichia</taxon>
    </lineage>
</organism>
<dbReference type="CDD" id="cd04847">
    <property type="entry name" value="Peptidases_S8_Subtilisin_like_2"/>
    <property type="match status" value="1"/>
</dbReference>
<dbReference type="InterPro" id="IPR049955">
    <property type="entry name" value="IteS-like"/>
</dbReference>
<feature type="active site" description="Charge relay system" evidence="5">
    <location>
        <position position="303"/>
    </location>
</feature>
<dbReference type="Pfam" id="PF00082">
    <property type="entry name" value="Peptidase_S8"/>
    <property type="match status" value="1"/>
</dbReference>
<evidence type="ECO:0000313" key="11">
    <source>
        <dbReference type="Proteomes" id="UP000533482"/>
    </source>
</evidence>
<dbReference type="GO" id="GO:0004252">
    <property type="term" value="F:serine-type endopeptidase activity"/>
    <property type="evidence" value="ECO:0007669"/>
    <property type="project" value="UniProtKB-UniRule"/>
</dbReference>
<keyword evidence="3 5" id="KW-0378">Hydrolase</keyword>
<dbReference type="AlphaFoldDB" id="A0A0V9HDW2"/>
<dbReference type="PANTHER" id="PTHR43806:SF11">
    <property type="entry name" value="CEREVISIN-RELATED"/>
    <property type="match status" value="1"/>
</dbReference>
<evidence type="ECO:0000313" key="10">
    <source>
        <dbReference type="Proteomes" id="UP000324120"/>
    </source>
</evidence>
<dbReference type="InterPro" id="IPR000209">
    <property type="entry name" value="Peptidase_S8/S53_dom"/>
</dbReference>